<gene>
    <name evidence="2" type="ORF">ARTSIC4J27_1009</name>
</gene>
<keyword evidence="1" id="KW-0732">Signal</keyword>
<feature type="signal peptide" evidence="1">
    <location>
        <begin position="1"/>
        <end position="27"/>
    </location>
</feature>
<keyword evidence="3" id="KW-1185">Reference proteome</keyword>
<dbReference type="Proteomes" id="UP000035722">
    <property type="component" value="Unassembled WGS sequence"/>
</dbReference>
<organism evidence="2 3">
    <name type="scientific">Pseudarthrobacter siccitolerans</name>
    <dbReference type="NCBI Taxonomy" id="861266"/>
    <lineage>
        <taxon>Bacteria</taxon>
        <taxon>Bacillati</taxon>
        <taxon>Actinomycetota</taxon>
        <taxon>Actinomycetes</taxon>
        <taxon>Micrococcales</taxon>
        <taxon>Micrococcaceae</taxon>
        <taxon>Pseudarthrobacter</taxon>
    </lineage>
</organism>
<reference evidence="3" key="1">
    <citation type="journal article" date="2014" name="Genome Announc.">
        <title>Genome Sequence of Arthrobacter siccitolerans 4J27, a Xeroprotectant-Producing Desiccation-Tolerant Microorganism.</title>
        <authorList>
            <person name="Manzanera M."/>
            <person name="Santa-Cruz-Calvo L."/>
            <person name="Vilchez J.I."/>
            <person name="Garcia-Fontana C."/>
            <person name="Silva-Castro G.A."/>
            <person name="Calvo C."/>
            <person name="Gonzalez-Lopez J."/>
        </authorList>
    </citation>
    <scope>NUCLEOTIDE SEQUENCE [LARGE SCALE GENOMIC DNA]</scope>
    <source>
        <strain evidence="3">4J27</strain>
    </source>
</reference>
<evidence type="ECO:0000256" key="1">
    <source>
        <dbReference type="SAM" id="SignalP"/>
    </source>
</evidence>
<evidence type="ECO:0008006" key="4">
    <source>
        <dbReference type="Google" id="ProtNLM"/>
    </source>
</evidence>
<evidence type="ECO:0000313" key="3">
    <source>
        <dbReference type="Proteomes" id="UP000035722"/>
    </source>
</evidence>
<dbReference type="EMBL" id="CAQI01000032">
    <property type="protein sequence ID" value="CCQ45076.1"/>
    <property type="molecule type" value="Genomic_DNA"/>
</dbReference>
<protein>
    <recommendedName>
        <fullName evidence="4">FecR protein domain-containing protein</fullName>
    </recommendedName>
</protein>
<comment type="caution">
    <text evidence="2">The sequence shown here is derived from an EMBL/GenBank/DDBJ whole genome shotgun (WGS) entry which is preliminary data.</text>
</comment>
<dbReference type="AlphaFoldDB" id="A0A024H027"/>
<evidence type="ECO:0000313" key="2">
    <source>
        <dbReference type="EMBL" id="CCQ45076.1"/>
    </source>
</evidence>
<accession>A0A024H027</accession>
<sequence length="163" mass="17454">MEFSMKKLFVLCVLFFAFIASASPATAAPGGEIIFNETFRAKELCQFPVQLVVTGKSNFVDLPGDRFFVGSPGQVLTVTNLDTGEQVTYLITGTTHATVQADGTTVFKVTGLNVVFNPREVKSEEMGIFVLEGNFTFALTSKGTESSPYSGIGDVTDVCAELA</sequence>
<feature type="chain" id="PRO_5001529719" description="FecR protein domain-containing protein" evidence="1">
    <location>
        <begin position="28"/>
        <end position="163"/>
    </location>
</feature>
<name>A0A024H027_9MICC</name>
<proteinExistence type="predicted"/>